<evidence type="ECO:0000256" key="12">
    <source>
        <dbReference type="PIRSR" id="PIRSR001461-1"/>
    </source>
</evidence>
<comment type="caution">
    <text evidence="10">Lacks conserved residue(s) required for the propagation of feature annotation.</text>
</comment>
<protein>
    <recommendedName>
        <fullName evidence="7 10">Ribulose-phosphate 3-epimerase</fullName>
        <ecNumber evidence="7 10">5.1.3.1</ecNumber>
    </recommendedName>
</protein>
<dbReference type="InterPro" id="IPR011060">
    <property type="entry name" value="RibuloseP-bd_barrel"/>
</dbReference>
<dbReference type="PATRIC" id="fig|362787.3.peg.857"/>
<keyword evidence="13" id="KW-0862">Zinc</keyword>
<comment type="similarity">
    <text evidence="6 10 11">Belongs to the ribulose-phosphate 3-epimerase family.</text>
</comment>
<dbReference type="GO" id="GO:0005737">
    <property type="term" value="C:cytoplasm"/>
    <property type="evidence" value="ECO:0007669"/>
    <property type="project" value="UniProtKB-ARBA"/>
</dbReference>
<comment type="caution">
    <text evidence="15">The sequence shown here is derived from an EMBL/GenBank/DDBJ whole genome shotgun (WGS) entry which is preliminary data.</text>
</comment>
<feature type="binding site" evidence="14">
    <location>
        <position position="200"/>
    </location>
    <ligand>
        <name>substrate</name>
    </ligand>
</feature>
<evidence type="ECO:0000313" key="15">
    <source>
        <dbReference type="EMBL" id="KIC72329.1"/>
    </source>
</evidence>
<keyword evidence="8 10" id="KW-0479">Metal-binding</keyword>
<feature type="binding site" evidence="10 14">
    <location>
        <position position="71"/>
    </location>
    <ligand>
        <name>substrate</name>
    </ligand>
</feature>
<evidence type="ECO:0000256" key="8">
    <source>
        <dbReference type="ARBA" id="ARBA00022723"/>
    </source>
</evidence>
<comment type="cofactor">
    <cofactor evidence="4">
        <name>Zn(2+)</name>
        <dbReference type="ChEBI" id="CHEBI:29105"/>
    </cofactor>
</comment>
<organism evidence="15 16">
    <name type="scientific">Candidatus Protochlamydia amoebophila</name>
    <dbReference type="NCBI Taxonomy" id="362787"/>
    <lineage>
        <taxon>Bacteria</taxon>
        <taxon>Pseudomonadati</taxon>
        <taxon>Chlamydiota</taxon>
        <taxon>Chlamydiia</taxon>
        <taxon>Parachlamydiales</taxon>
        <taxon>Parachlamydiaceae</taxon>
        <taxon>Candidatus Protochlamydia</taxon>
    </lineage>
</organism>
<dbReference type="EC" id="5.1.3.1" evidence="7 10"/>
<dbReference type="CDD" id="cd00429">
    <property type="entry name" value="RPE"/>
    <property type="match status" value="1"/>
</dbReference>
<feature type="binding site" evidence="14">
    <location>
        <begin position="220"/>
        <end position="221"/>
    </location>
    <ligand>
        <name>substrate</name>
    </ligand>
</feature>
<dbReference type="Gene3D" id="3.20.20.70">
    <property type="entry name" value="Aldolase class I"/>
    <property type="match status" value="1"/>
</dbReference>
<feature type="binding site" evidence="10 13">
    <location>
        <position position="198"/>
    </location>
    <ligand>
        <name>a divalent metal cation</name>
        <dbReference type="ChEBI" id="CHEBI:60240"/>
    </ligand>
</feature>
<dbReference type="EMBL" id="JSAN01000057">
    <property type="protein sequence ID" value="KIC72329.1"/>
    <property type="molecule type" value="Genomic_DNA"/>
</dbReference>
<feature type="binding site" evidence="10 14">
    <location>
        <position position="13"/>
    </location>
    <ligand>
        <name>substrate</name>
    </ligand>
</feature>
<evidence type="ECO:0000256" key="4">
    <source>
        <dbReference type="ARBA" id="ARBA00001947"/>
    </source>
</evidence>
<keyword evidence="10 11" id="KW-0119">Carbohydrate metabolism</keyword>
<accession>A0A0C1H459</accession>
<feature type="binding site" evidence="10 14">
    <location>
        <begin position="147"/>
        <end position="150"/>
    </location>
    <ligand>
        <name>substrate</name>
    </ligand>
</feature>
<feature type="binding site" evidence="10 13">
    <location>
        <position position="38"/>
    </location>
    <ligand>
        <name>a divalent metal cation</name>
        <dbReference type="ChEBI" id="CHEBI:60240"/>
    </ligand>
</feature>
<dbReference type="PIRSF" id="PIRSF001461">
    <property type="entry name" value="RPE"/>
    <property type="match status" value="1"/>
</dbReference>
<comment type="cofactor">
    <cofactor evidence="10 13">
        <name>a divalent metal cation</name>
        <dbReference type="ChEBI" id="CHEBI:60240"/>
    </cofactor>
    <text evidence="10 13">Binds 1 divalent metal cation per subunit.</text>
</comment>
<name>A0A0C1H459_9BACT</name>
<proteinExistence type="inferred from homology"/>
<dbReference type="InterPro" id="IPR000056">
    <property type="entry name" value="Ribul_P_3_epim-like"/>
</dbReference>
<evidence type="ECO:0000256" key="1">
    <source>
        <dbReference type="ARBA" id="ARBA00001782"/>
    </source>
</evidence>
<evidence type="ECO:0000256" key="13">
    <source>
        <dbReference type="PIRSR" id="PIRSR001461-2"/>
    </source>
</evidence>
<dbReference type="HAMAP" id="MF_02227">
    <property type="entry name" value="RPE"/>
    <property type="match status" value="1"/>
</dbReference>
<dbReference type="RefSeq" id="WP_039357736.1">
    <property type="nucleotide sequence ID" value="NZ_JSAN01000057.1"/>
</dbReference>
<dbReference type="NCBIfam" id="TIGR01163">
    <property type="entry name" value="rpe"/>
    <property type="match status" value="1"/>
</dbReference>
<evidence type="ECO:0000256" key="2">
    <source>
        <dbReference type="ARBA" id="ARBA00001936"/>
    </source>
</evidence>
<feature type="binding site" evidence="10">
    <location>
        <begin position="198"/>
        <end position="200"/>
    </location>
    <ligand>
        <name>substrate</name>
    </ligand>
</feature>
<dbReference type="Proteomes" id="UP000031465">
    <property type="component" value="Unassembled WGS sequence"/>
</dbReference>
<feature type="binding site" evidence="10 13">
    <location>
        <position position="40"/>
    </location>
    <ligand>
        <name>a divalent metal cation</name>
        <dbReference type="ChEBI" id="CHEBI:60240"/>
    </ligand>
</feature>
<sequence length="243" mass="26634">MKREPQAVKIAPSILAGDFGHLADEAKKAEQAGADSLHLDIMDGHFVPNLTMGSQAVAAINRATNLFLDVHLMIYNPFDYIERFVQAGADSITFHMEATEDVEETLAYIRKCNIRAGLAFNPETSISMIPKYLDKCDMILLMTVNPGFGGQKFIEKVLDKVQFTRDLCNQLNIRAGGVTLKDNSSTGHQLPPFDIQVDGGITHLNVRRCVEAGANVIVAGTSLFKSPNFADAIKQMRQSAEGH</sequence>
<dbReference type="FunFam" id="3.20.20.70:FF:000004">
    <property type="entry name" value="Ribulose-phosphate 3-epimerase"/>
    <property type="match status" value="1"/>
</dbReference>
<dbReference type="GO" id="GO:0046872">
    <property type="term" value="F:metal ion binding"/>
    <property type="evidence" value="ECO:0007669"/>
    <property type="project" value="UniProtKB-UniRule"/>
</dbReference>
<comment type="function">
    <text evidence="10">Catalyzes the reversible epimerization of D-ribulose 5-phosphate to D-xylulose 5-phosphate.</text>
</comment>
<dbReference type="SUPFAM" id="SSF51366">
    <property type="entry name" value="Ribulose-phoshate binding barrel"/>
    <property type="match status" value="1"/>
</dbReference>
<gene>
    <name evidence="10 15" type="primary">rpe</name>
    <name evidence="15" type="ORF">DB44_CK00020</name>
</gene>
<keyword evidence="9 10" id="KW-0413">Isomerase</keyword>
<dbReference type="GO" id="GO:0006098">
    <property type="term" value="P:pentose-phosphate shunt"/>
    <property type="evidence" value="ECO:0007669"/>
    <property type="project" value="UniProtKB-UniRule"/>
</dbReference>
<dbReference type="InterPro" id="IPR026019">
    <property type="entry name" value="Ribul_P_3_epim"/>
</dbReference>
<reference evidence="15 16" key="1">
    <citation type="journal article" date="2014" name="Mol. Biol. Evol.">
        <title>Massive expansion of Ubiquitination-related gene families within the Chlamydiae.</title>
        <authorList>
            <person name="Domman D."/>
            <person name="Collingro A."/>
            <person name="Lagkouvardos I."/>
            <person name="Gehre L."/>
            <person name="Weinmaier T."/>
            <person name="Rattei T."/>
            <person name="Subtil A."/>
            <person name="Horn M."/>
        </authorList>
    </citation>
    <scope>NUCLEOTIDE SEQUENCE [LARGE SCALE GENOMIC DNA]</scope>
    <source>
        <strain evidence="15 16">EI2</strain>
    </source>
</reference>
<dbReference type="Pfam" id="PF00834">
    <property type="entry name" value="Ribul_P_3_epim"/>
    <property type="match status" value="1"/>
</dbReference>
<dbReference type="NCBIfam" id="NF004076">
    <property type="entry name" value="PRK05581.1-4"/>
    <property type="match status" value="1"/>
</dbReference>
<feature type="active site" description="Proton donor" evidence="10 12">
    <location>
        <position position="198"/>
    </location>
</feature>
<evidence type="ECO:0000256" key="9">
    <source>
        <dbReference type="ARBA" id="ARBA00023235"/>
    </source>
</evidence>
<feature type="binding site" evidence="10 13">
    <location>
        <position position="71"/>
    </location>
    <ligand>
        <name>a divalent metal cation</name>
        <dbReference type="ChEBI" id="CHEBI:60240"/>
    </ligand>
</feature>
<dbReference type="PROSITE" id="PS01086">
    <property type="entry name" value="RIBUL_P_3_EPIMER_2"/>
    <property type="match status" value="1"/>
</dbReference>
<dbReference type="AlphaFoldDB" id="A0A0C1H459"/>
<evidence type="ECO:0000256" key="11">
    <source>
        <dbReference type="PIRNR" id="PIRNR001461"/>
    </source>
</evidence>
<evidence type="ECO:0000256" key="6">
    <source>
        <dbReference type="ARBA" id="ARBA00009541"/>
    </source>
</evidence>
<evidence type="ECO:0000256" key="7">
    <source>
        <dbReference type="ARBA" id="ARBA00013188"/>
    </source>
</evidence>
<feature type="active site" description="Proton acceptor" evidence="10 12">
    <location>
        <position position="40"/>
    </location>
</feature>
<evidence type="ECO:0000256" key="3">
    <source>
        <dbReference type="ARBA" id="ARBA00001941"/>
    </source>
</evidence>
<comment type="cofactor">
    <cofactor evidence="5">
        <name>Fe(2+)</name>
        <dbReference type="ChEBI" id="CHEBI:29033"/>
    </cofactor>
</comment>
<dbReference type="GO" id="GO:0019323">
    <property type="term" value="P:pentose catabolic process"/>
    <property type="evidence" value="ECO:0007669"/>
    <property type="project" value="UniProtKB-UniRule"/>
</dbReference>
<evidence type="ECO:0000313" key="16">
    <source>
        <dbReference type="Proteomes" id="UP000031465"/>
    </source>
</evidence>
<dbReference type="InterPro" id="IPR013785">
    <property type="entry name" value="Aldolase_TIM"/>
</dbReference>
<evidence type="ECO:0000256" key="14">
    <source>
        <dbReference type="PIRSR" id="PIRSR001461-3"/>
    </source>
</evidence>
<comment type="cofactor">
    <cofactor evidence="3">
        <name>Co(2+)</name>
        <dbReference type="ChEBI" id="CHEBI:48828"/>
    </cofactor>
</comment>
<comment type="pathway">
    <text evidence="10">Carbohydrate degradation.</text>
</comment>
<comment type="catalytic activity">
    <reaction evidence="1 10 11">
        <text>D-ribulose 5-phosphate = D-xylulose 5-phosphate</text>
        <dbReference type="Rhea" id="RHEA:13677"/>
        <dbReference type="ChEBI" id="CHEBI:57737"/>
        <dbReference type="ChEBI" id="CHEBI:58121"/>
        <dbReference type="EC" id="5.1.3.1"/>
    </reaction>
</comment>
<dbReference type="GO" id="GO:0004750">
    <property type="term" value="F:D-ribulose-phosphate 3-epimerase activity"/>
    <property type="evidence" value="ECO:0007669"/>
    <property type="project" value="UniProtKB-UniRule"/>
</dbReference>
<evidence type="ECO:0000256" key="10">
    <source>
        <dbReference type="HAMAP-Rule" id="MF_02227"/>
    </source>
</evidence>
<evidence type="ECO:0000256" key="5">
    <source>
        <dbReference type="ARBA" id="ARBA00001954"/>
    </source>
</evidence>
<keyword evidence="13" id="KW-0170">Cobalt</keyword>
<keyword evidence="13" id="KW-0464">Manganese</keyword>
<dbReference type="PROSITE" id="PS01085">
    <property type="entry name" value="RIBUL_P_3_EPIMER_1"/>
    <property type="match status" value="1"/>
</dbReference>
<comment type="cofactor">
    <cofactor evidence="2">
        <name>Mn(2+)</name>
        <dbReference type="ChEBI" id="CHEBI:29035"/>
    </cofactor>
</comment>
<dbReference type="PANTHER" id="PTHR11749">
    <property type="entry name" value="RIBULOSE-5-PHOSPHATE-3-EPIMERASE"/>
    <property type="match status" value="1"/>
</dbReference>